<dbReference type="InterPro" id="IPR001424">
    <property type="entry name" value="SOD_Cu_Zn_dom"/>
</dbReference>
<dbReference type="PROSITE" id="PS00087">
    <property type="entry name" value="SOD_CU_ZN_1"/>
    <property type="match status" value="1"/>
</dbReference>
<dbReference type="Gene3D" id="2.60.40.200">
    <property type="entry name" value="Superoxide dismutase, copper/zinc binding domain"/>
    <property type="match status" value="1"/>
</dbReference>
<dbReference type="InterPro" id="IPR036423">
    <property type="entry name" value="SOD-like_Cu/Zn_dom_sf"/>
</dbReference>
<name>N6VUB1_BARVB</name>
<dbReference type="PROSITE" id="PS00332">
    <property type="entry name" value="SOD_CU_ZN_2"/>
    <property type="match status" value="1"/>
</dbReference>
<comment type="function">
    <text evidence="2">Destroys radicals which are normally produced within the cells and which are toxic to biological systems.</text>
</comment>
<reference evidence="5 6" key="1">
    <citation type="journal article" date="2013" name="PLoS Genet.">
        <title>A gene transfer agent and a dynamic repertoire of secretion systems hold the keys to the explosive radiation of the emerging pathogen Bartonella.</title>
        <authorList>
            <person name="Guy L."/>
            <person name="Nystedt B."/>
            <person name="Toft C."/>
            <person name="Zaremba-Niedzwiedzka K."/>
            <person name="Berglund E.C."/>
            <person name="Granberg F."/>
            <person name="Naslund K."/>
            <person name="Eriksson A.S."/>
            <person name="Andersson S.G."/>
        </authorList>
    </citation>
    <scope>NUCLEOTIDE SEQUENCE [LARGE SCALE GENOMIC DNA]</scope>
    <source>
        <strain evidence="5">Tweed</strain>
    </source>
</reference>
<dbReference type="PATRIC" id="fig|1094502.3.peg.1085"/>
<dbReference type="Proteomes" id="UP000014011">
    <property type="component" value="Unassembled WGS sequence"/>
</dbReference>
<evidence type="ECO:0000256" key="1">
    <source>
        <dbReference type="ARBA" id="ARBA00010457"/>
    </source>
</evidence>
<proteinExistence type="inferred from homology"/>
<evidence type="ECO:0000313" key="6">
    <source>
        <dbReference type="Proteomes" id="UP000014011"/>
    </source>
</evidence>
<dbReference type="RefSeq" id="WP_010705267.1">
    <property type="nucleotide sequence ID" value="NZ_KB915634.1"/>
</dbReference>
<keyword evidence="2" id="KW-0479">Metal-binding</keyword>
<gene>
    <name evidence="5" type="primary">sodC</name>
    <name evidence="5" type="ORF">BVtw_09310</name>
</gene>
<dbReference type="EC" id="1.15.1.1" evidence="2"/>
<comment type="catalytic activity">
    <reaction evidence="2">
        <text>2 superoxide + 2 H(+) = H2O2 + O2</text>
        <dbReference type="Rhea" id="RHEA:20696"/>
        <dbReference type="ChEBI" id="CHEBI:15378"/>
        <dbReference type="ChEBI" id="CHEBI:15379"/>
        <dbReference type="ChEBI" id="CHEBI:16240"/>
        <dbReference type="ChEBI" id="CHEBI:18421"/>
        <dbReference type="EC" id="1.15.1.1"/>
    </reaction>
</comment>
<comment type="cofactor">
    <cofactor evidence="2">
        <name>Zn(2+)</name>
        <dbReference type="ChEBI" id="CHEBI:29105"/>
    </cofactor>
    <text evidence="2">Binds 1 zinc ion per subunit.</text>
</comment>
<keyword evidence="2" id="KW-0862">Zinc</keyword>
<comment type="similarity">
    <text evidence="1 2">Belongs to the Cu-Zn superoxide dismutase family.</text>
</comment>
<dbReference type="EMBL" id="AGWD01000013">
    <property type="protein sequence ID" value="ENN94657.1"/>
    <property type="molecule type" value="Genomic_DNA"/>
</dbReference>
<dbReference type="AlphaFoldDB" id="N6VUB1"/>
<keyword evidence="2" id="KW-0186">Copper</keyword>
<keyword evidence="3" id="KW-0732">Signal</keyword>
<comment type="cofactor">
    <cofactor evidence="2">
        <name>Cu cation</name>
        <dbReference type="ChEBI" id="CHEBI:23378"/>
    </cofactor>
    <text evidence="2">Binds 1 copper ion per subunit.</text>
</comment>
<feature type="signal peptide" evidence="3">
    <location>
        <begin position="1"/>
        <end position="23"/>
    </location>
</feature>
<organism evidence="5 6">
    <name type="scientific">Bartonella vinsonii subsp. berkhoffii str. Tweed</name>
    <dbReference type="NCBI Taxonomy" id="1094502"/>
    <lineage>
        <taxon>Bacteria</taxon>
        <taxon>Pseudomonadati</taxon>
        <taxon>Pseudomonadota</taxon>
        <taxon>Alphaproteobacteria</taxon>
        <taxon>Hyphomicrobiales</taxon>
        <taxon>Bartonellaceae</taxon>
        <taxon>Bartonella</taxon>
    </lineage>
</organism>
<dbReference type="HOGENOM" id="CLU_056632_7_1_5"/>
<evidence type="ECO:0000259" key="4">
    <source>
        <dbReference type="Pfam" id="PF00080"/>
    </source>
</evidence>
<keyword evidence="2" id="KW-0560">Oxidoreductase</keyword>
<dbReference type="SUPFAM" id="SSF49329">
    <property type="entry name" value="Cu,Zn superoxide dismutase-like"/>
    <property type="match status" value="1"/>
</dbReference>
<protein>
    <recommendedName>
        <fullName evidence="2">Superoxide dismutase [Cu-Zn]</fullName>
        <ecNumber evidence="2">1.15.1.1</ecNumber>
    </recommendedName>
</protein>
<evidence type="ECO:0000256" key="2">
    <source>
        <dbReference type="RuleBase" id="RU000393"/>
    </source>
</evidence>
<feature type="domain" description="Superoxide dismutase copper/zinc binding" evidence="4">
    <location>
        <begin position="42"/>
        <end position="172"/>
    </location>
</feature>
<dbReference type="InterPro" id="IPR024134">
    <property type="entry name" value="SOD_Cu/Zn_/chaperone"/>
</dbReference>
<dbReference type="GO" id="GO:0004784">
    <property type="term" value="F:superoxide dismutase activity"/>
    <property type="evidence" value="ECO:0007669"/>
    <property type="project" value="UniProtKB-EC"/>
</dbReference>
<accession>N6VUB1</accession>
<dbReference type="CDD" id="cd00305">
    <property type="entry name" value="Cu-Zn_Superoxide_Dismutase"/>
    <property type="match status" value="1"/>
</dbReference>
<sequence>MNKIFFLFLASLTFLSHNVAVLAKSMQVKIYEIENSNKKSIGTIEIEENTYGLIFVPNLSTLPEGLHGFHIHVNPSCDTKDGVIGGAAGGHYDPSHTNKHLGPYNVNGHLGDLPALYVDDKGRSTMSVIAPRIKNLSEIKGRSLIIHLGGDNHSDTPLPLGGGGARLACGIIEE</sequence>
<feature type="chain" id="PRO_5004126712" description="Superoxide dismutase [Cu-Zn]" evidence="3">
    <location>
        <begin position="24"/>
        <end position="174"/>
    </location>
</feature>
<dbReference type="NCBIfam" id="NF007628">
    <property type="entry name" value="PRK10290.1"/>
    <property type="match status" value="1"/>
</dbReference>
<dbReference type="Pfam" id="PF00080">
    <property type="entry name" value="Sod_Cu"/>
    <property type="match status" value="1"/>
</dbReference>
<evidence type="ECO:0000256" key="3">
    <source>
        <dbReference type="SAM" id="SignalP"/>
    </source>
</evidence>
<evidence type="ECO:0000313" key="5">
    <source>
        <dbReference type="EMBL" id="ENN94657.1"/>
    </source>
</evidence>
<dbReference type="PANTHER" id="PTHR10003">
    <property type="entry name" value="SUPEROXIDE DISMUTASE CU-ZN -RELATED"/>
    <property type="match status" value="1"/>
</dbReference>
<comment type="caution">
    <text evidence="5">The sequence shown here is derived from an EMBL/GenBank/DDBJ whole genome shotgun (WGS) entry which is preliminary data.</text>
</comment>
<dbReference type="GO" id="GO:0005507">
    <property type="term" value="F:copper ion binding"/>
    <property type="evidence" value="ECO:0007669"/>
    <property type="project" value="InterPro"/>
</dbReference>
<dbReference type="InterPro" id="IPR018152">
    <property type="entry name" value="SOD_Cu/Zn_BS"/>
</dbReference>